<evidence type="ECO:0000313" key="11">
    <source>
        <dbReference type="EMBL" id="OMO89803.1"/>
    </source>
</evidence>
<organism evidence="11 12">
    <name type="scientific">Corchorus olitorius</name>
    <dbReference type="NCBI Taxonomy" id="93759"/>
    <lineage>
        <taxon>Eukaryota</taxon>
        <taxon>Viridiplantae</taxon>
        <taxon>Streptophyta</taxon>
        <taxon>Embryophyta</taxon>
        <taxon>Tracheophyta</taxon>
        <taxon>Spermatophyta</taxon>
        <taxon>Magnoliopsida</taxon>
        <taxon>eudicotyledons</taxon>
        <taxon>Gunneridae</taxon>
        <taxon>Pentapetalae</taxon>
        <taxon>rosids</taxon>
        <taxon>malvids</taxon>
        <taxon>Malvales</taxon>
        <taxon>Malvaceae</taxon>
        <taxon>Grewioideae</taxon>
        <taxon>Apeibeae</taxon>
        <taxon>Corchorus</taxon>
    </lineage>
</organism>
<evidence type="ECO:0000256" key="1">
    <source>
        <dbReference type="ARBA" id="ARBA00001961"/>
    </source>
</evidence>
<sequence>MEHQPMECSYLNNPLMSQKPNSLLTSEAKNDQQPILEPEFDIPSQFIWPDNEKPCFDAPELEVPTIDMAVLSSGDPLAVSKAAELVNEACKKHGLFLVSNHGVDSGLLDRAHEYMNLFFGLKHYDKQKAKGEISYGYKNSIASRYSSKLPWVESLAFRYCPDVQDIVVDYLVNVLGEDMRQFGFLFMFGRRVYQDYCEAMEKLSLRIMELIGISLGLEQAYLRDFFQENDSILRMNYYPPCKNPDLTLGVGPHSDTPCLTILHQDMVGGLQVLTDEKWHSVTPIPRTLIVNIGDTFMALSNGIYKSCLHRAVVNNQIVRKSLVFFLSPKMDKPVTPLAGLVTSKNPRKYPDFTWATLLHFVHNHYRVDMKTMDAFSKWIQEQEPNNKIQA</sequence>
<evidence type="ECO:0000256" key="6">
    <source>
        <dbReference type="ARBA" id="ARBA00037909"/>
    </source>
</evidence>
<dbReference type="PRINTS" id="PR00682">
    <property type="entry name" value="IPNSYNTHASE"/>
</dbReference>
<keyword evidence="5 9" id="KW-0408">Iron</keyword>
<comment type="pathway">
    <text evidence="2">Hormone biosynthesis.</text>
</comment>
<proteinExistence type="inferred from homology"/>
<feature type="domain" description="Fe2OG dioxygenase" evidence="10">
    <location>
        <begin position="228"/>
        <end position="328"/>
    </location>
</feature>
<dbReference type="GO" id="GO:0009686">
    <property type="term" value="P:gibberellin biosynthetic process"/>
    <property type="evidence" value="ECO:0007669"/>
    <property type="project" value="UniProtKB-ARBA"/>
</dbReference>
<comment type="catalytic activity">
    <reaction evidence="8">
        <text>gibberellin A12 + 2 2-oxoglutarate + 3 O2 + H(+) = gibberellin A9 + 2 succinate + 3 CO2 + 2 H2O</text>
        <dbReference type="Rhea" id="RHEA:60772"/>
        <dbReference type="ChEBI" id="CHEBI:15377"/>
        <dbReference type="ChEBI" id="CHEBI:15378"/>
        <dbReference type="ChEBI" id="CHEBI:15379"/>
        <dbReference type="ChEBI" id="CHEBI:16526"/>
        <dbReference type="ChEBI" id="CHEBI:16810"/>
        <dbReference type="ChEBI" id="CHEBI:30031"/>
        <dbReference type="ChEBI" id="CHEBI:58627"/>
        <dbReference type="ChEBI" id="CHEBI:73255"/>
    </reaction>
    <physiologicalReaction direction="left-to-right" evidence="8">
        <dbReference type="Rhea" id="RHEA:60773"/>
    </physiologicalReaction>
</comment>
<dbReference type="InterPro" id="IPR026992">
    <property type="entry name" value="DIOX_N"/>
</dbReference>
<dbReference type="OrthoDB" id="288590at2759"/>
<keyword evidence="3 9" id="KW-0479">Metal-binding</keyword>
<evidence type="ECO:0000256" key="3">
    <source>
        <dbReference type="ARBA" id="ARBA00022723"/>
    </source>
</evidence>
<gene>
    <name evidence="11" type="ORF">COLO4_19579</name>
</gene>
<evidence type="ECO:0000313" key="12">
    <source>
        <dbReference type="Proteomes" id="UP000187203"/>
    </source>
</evidence>
<evidence type="ECO:0000256" key="9">
    <source>
        <dbReference type="RuleBase" id="RU003682"/>
    </source>
</evidence>
<evidence type="ECO:0000256" key="8">
    <source>
        <dbReference type="ARBA" id="ARBA00050508"/>
    </source>
</evidence>
<dbReference type="Pfam" id="PF03171">
    <property type="entry name" value="2OG-FeII_Oxy"/>
    <property type="match status" value="1"/>
</dbReference>
<comment type="similarity">
    <text evidence="7">Belongs to the iron/ascorbate-dependent oxidoreductase family. GA20OX subfamily.</text>
</comment>
<dbReference type="InterPro" id="IPR044861">
    <property type="entry name" value="IPNS-like_FE2OG_OXY"/>
</dbReference>
<accession>A0A1R3J4Q5</accession>
<dbReference type="InterPro" id="IPR050231">
    <property type="entry name" value="Iron_ascorbate_oxido_reductase"/>
</dbReference>
<dbReference type="InterPro" id="IPR027443">
    <property type="entry name" value="IPNS-like_sf"/>
</dbReference>
<dbReference type="Proteomes" id="UP000187203">
    <property type="component" value="Unassembled WGS sequence"/>
</dbReference>
<evidence type="ECO:0000259" key="10">
    <source>
        <dbReference type="PROSITE" id="PS51471"/>
    </source>
</evidence>
<dbReference type="FunFam" id="2.60.120.330:FF:000003">
    <property type="entry name" value="Gibberellin 20 oxidase 2"/>
    <property type="match status" value="1"/>
</dbReference>
<protein>
    <submittedName>
        <fullName evidence="11">Isopenicillin N synthase</fullName>
    </submittedName>
</protein>
<keyword evidence="4 9" id="KW-0560">Oxidoreductase</keyword>
<evidence type="ECO:0000256" key="2">
    <source>
        <dbReference type="ARBA" id="ARBA00004972"/>
    </source>
</evidence>
<name>A0A1R3J4Q5_9ROSI</name>
<dbReference type="GO" id="GO:0045544">
    <property type="term" value="F:gibberellin 20-oxidase activity"/>
    <property type="evidence" value="ECO:0007669"/>
    <property type="project" value="UniProtKB-ARBA"/>
</dbReference>
<dbReference type="Pfam" id="PF14226">
    <property type="entry name" value="DIOX_N"/>
    <property type="match status" value="1"/>
</dbReference>
<dbReference type="PANTHER" id="PTHR47990">
    <property type="entry name" value="2-OXOGLUTARATE (2OG) AND FE(II)-DEPENDENT OXYGENASE SUPERFAMILY PROTEIN-RELATED"/>
    <property type="match status" value="1"/>
</dbReference>
<dbReference type="PROSITE" id="PS51471">
    <property type="entry name" value="FE2OG_OXY"/>
    <property type="match status" value="1"/>
</dbReference>
<dbReference type="InterPro" id="IPR005123">
    <property type="entry name" value="Oxoglu/Fe-dep_dioxygenase_dom"/>
</dbReference>
<evidence type="ECO:0000256" key="7">
    <source>
        <dbReference type="ARBA" id="ARBA00043997"/>
    </source>
</evidence>
<dbReference type="SUPFAM" id="SSF51197">
    <property type="entry name" value="Clavaminate synthase-like"/>
    <property type="match status" value="1"/>
</dbReference>
<dbReference type="GO" id="GO:0046872">
    <property type="term" value="F:metal ion binding"/>
    <property type="evidence" value="ECO:0007669"/>
    <property type="project" value="UniProtKB-KW"/>
</dbReference>
<keyword evidence="12" id="KW-1185">Reference proteome</keyword>
<evidence type="ECO:0000256" key="4">
    <source>
        <dbReference type="ARBA" id="ARBA00023002"/>
    </source>
</evidence>
<dbReference type="Gene3D" id="2.60.120.330">
    <property type="entry name" value="B-lactam Antibiotic, Isopenicillin N Synthase, Chain"/>
    <property type="match status" value="1"/>
</dbReference>
<dbReference type="STRING" id="93759.A0A1R3J4Q5"/>
<comment type="caution">
    <text evidence="11">The sequence shown here is derived from an EMBL/GenBank/DDBJ whole genome shotgun (WGS) entry which is preliminary data.</text>
</comment>
<dbReference type="AlphaFoldDB" id="A0A1R3J4Q5"/>
<reference evidence="12" key="1">
    <citation type="submission" date="2013-09" db="EMBL/GenBank/DDBJ databases">
        <title>Corchorus olitorius genome sequencing.</title>
        <authorList>
            <person name="Alam M."/>
            <person name="Haque M.S."/>
            <person name="Islam M.S."/>
            <person name="Emdad E.M."/>
            <person name="Islam M.M."/>
            <person name="Ahmed B."/>
            <person name="Halim A."/>
            <person name="Hossen Q.M.M."/>
            <person name="Hossain M.Z."/>
            <person name="Ahmed R."/>
            <person name="Khan M.M."/>
            <person name="Islam R."/>
            <person name="Rashid M.M."/>
            <person name="Khan S.A."/>
            <person name="Rahman M.S."/>
            <person name="Alam M."/>
            <person name="Yahiya A.S."/>
            <person name="Khan M.S."/>
            <person name="Azam M.S."/>
            <person name="Haque T."/>
            <person name="Lashkar M.Z.H."/>
            <person name="Akhand A.I."/>
            <person name="Morshed G."/>
            <person name="Roy S."/>
            <person name="Uddin K.S."/>
            <person name="Rabeya T."/>
            <person name="Hossain A.S."/>
            <person name="Chowdhury A."/>
            <person name="Snigdha A.R."/>
            <person name="Mortoza M.S."/>
            <person name="Matin S.A."/>
            <person name="Hoque S.M.E."/>
            <person name="Islam M.K."/>
            <person name="Roy D.K."/>
            <person name="Haider R."/>
            <person name="Moosa M.M."/>
            <person name="Elias S.M."/>
            <person name="Hasan A.M."/>
            <person name="Jahan S."/>
            <person name="Shafiuddin M."/>
            <person name="Mahmood N."/>
            <person name="Shommy N.S."/>
        </authorList>
    </citation>
    <scope>NUCLEOTIDE SEQUENCE [LARGE SCALE GENOMIC DNA]</scope>
    <source>
        <strain evidence="12">cv. O-4</strain>
    </source>
</reference>
<comment type="cofactor">
    <cofactor evidence="1">
        <name>L-ascorbate</name>
        <dbReference type="ChEBI" id="CHEBI:38290"/>
    </cofactor>
</comment>
<dbReference type="EMBL" id="AWUE01016662">
    <property type="protein sequence ID" value="OMO89803.1"/>
    <property type="molecule type" value="Genomic_DNA"/>
</dbReference>
<comment type="pathway">
    <text evidence="6">Plant hormone biosynthesis; gibberellin biosynthesis.</text>
</comment>
<evidence type="ECO:0000256" key="5">
    <source>
        <dbReference type="ARBA" id="ARBA00023004"/>
    </source>
</evidence>